<dbReference type="GO" id="GO:0005524">
    <property type="term" value="F:ATP binding"/>
    <property type="evidence" value="ECO:0007669"/>
    <property type="project" value="UniProtKB-UniRule"/>
</dbReference>
<sequence length="1086" mass="124916">MFKTVEKSVKFPELEKRILKFWEDNDIQRKTDLQRENCPEFVFYDGPPGTNGKPHIGHMLQSALKDLWPRYKIMNGYHVVRKAGWDTHGLPIELTAEKELKLFSKKDIQKYGEEKYIEHCRSTVFRFKTLWEDAIKRIGRFLDMDDPYMTLTNDYIQSDWYLLKLAWERKLDSDRLELQGKEVSPRFLYRDYRILPYCARCGTSLSNFEVAEAYKDVQDITLTVKFPVKGEANTYFAAWTTTAWTLLSNVALAVGPSVDYVAVRLSEDTKGGKAGETIILAKERLEFYKDHLQPNEILWTKKGKELAGMEYHPLWDFQKDAKAHRVIADDYVTTEEGAGVVHLALYGEDDFRIIRREGLPLVQNVDDHGYCTEATGPYAGRYFKDDSLDIDILKDLHQRSLLLAKEKHEHAYPFCYRCDAALMYFARPGWFLRTASYSQEMQTANQHINWQPGHIKQGRFGNWLENTIDWNVTRERYWGSPFPVWTCDGPGCKGEVCIGSLTELLEAAGHDAEKILYNEKIGSIDLHKPLIDRIKIPCPECSSQMTREDFVLDSWFNAGLMFIGQWGYPATDGSKEILEKLYPADFICEAIDQTRGWFYTLLATSTLFATSNRMPEDKWSCYKNVICTELVLDDQGFKMSKSKGNVIDPSTLFEELGADATRWSFYTSNPWNVKRYSKEAVKECVRDMLLPMWNAYSFFVTYAQVDGWKPDDKESVSDHPLDRWLLGELTRLNQDVTAALEKYDVAPAAGACTKFLDQLTNWYIRRSRRRFWKSDDDKDKRNAYATLYHALTDFTLIIAPFLPFISEEIYQNLVRKCDTSAPESVHLASWPKAALGTVDEDLAYKMDLVRKIVRSGRDLRQKHQIKVRQPLQDLKVVIPDGDENMLDDLQDLIIDELNIKHFQVLKDDGELVVLRAQPNFKALGPRFGKDVNKAAKALRNLSEEQVRLLESGDEVEVNGTTFTSEDASIERAAPDDQAVSDAEGLIVALSLQLTPDLVAEGRAREIVHHIQNLRKQLDLDVTDRIQVGYQTDNDMEDAIIENTQWIMAETLAVEVSRFENSGSPDISHVKIDDIEVQLKIDKVETN</sequence>
<keyword evidence="5 10" id="KW-0067">ATP-binding</keyword>
<dbReference type="CDD" id="cd07961">
    <property type="entry name" value="Anticodon_Ia_Ile_ABEc"/>
    <property type="match status" value="1"/>
</dbReference>
<dbReference type="InterPro" id="IPR033709">
    <property type="entry name" value="Anticodon_Ile_ABEc"/>
</dbReference>
<feature type="binding site" evidence="10">
    <location>
        <position position="641"/>
    </location>
    <ligand>
        <name>ATP</name>
        <dbReference type="ChEBI" id="CHEBI:30616"/>
    </ligand>
</feature>
<keyword evidence="3 10" id="KW-0436">Ligase</keyword>
<dbReference type="Pfam" id="PF00133">
    <property type="entry name" value="tRNA-synt_1"/>
    <property type="match status" value="1"/>
</dbReference>
<comment type="subcellular location">
    <subcellularLocation>
        <location evidence="10">Cytoplasm</location>
    </subcellularLocation>
</comment>
<dbReference type="SUPFAM" id="SSF47323">
    <property type="entry name" value="Anticodon-binding domain of a subclass of class I aminoacyl-tRNA synthetases"/>
    <property type="match status" value="1"/>
</dbReference>
<accession>A0A532V009</accession>
<keyword evidence="2 10" id="KW-0963">Cytoplasm</keyword>
<comment type="catalytic activity">
    <reaction evidence="9 10">
        <text>tRNA(Ile) + L-isoleucine + ATP = L-isoleucyl-tRNA(Ile) + AMP + diphosphate</text>
        <dbReference type="Rhea" id="RHEA:11060"/>
        <dbReference type="Rhea" id="RHEA-COMP:9666"/>
        <dbReference type="Rhea" id="RHEA-COMP:9695"/>
        <dbReference type="ChEBI" id="CHEBI:30616"/>
        <dbReference type="ChEBI" id="CHEBI:33019"/>
        <dbReference type="ChEBI" id="CHEBI:58045"/>
        <dbReference type="ChEBI" id="CHEBI:78442"/>
        <dbReference type="ChEBI" id="CHEBI:78528"/>
        <dbReference type="ChEBI" id="CHEBI:456215"/>
        <dbReference type="EC" id="6.1.1.5"/>
    </reaction>
</comment>
<dbReference type="GO" id="GO:0005737">
    <property type="term" value="C:cytoplasm"/>
    <property type="evidence" value="ECO:0007669"/>
    <property type="project" value="UniProtKB-SubCell"/>
</dbReference>
<dbReference type="InterPro" id="IPR023586">
    <property type="entry name" value="Ile-tRNA-ligase_type2"/>
</dbReference>
<evidence type="ECO:0000256" key="5">
    <source>
        <dbReference type="ARBA" id="ARBA00022840"/>
    </source>
</evidence>
<gene>
    <name evidence="10" type="primary">ileS</name>
    <name evidence="13" type="ORF">CEE37_09150</name>
</gene>
<feature type="short sequence motif" description="'KMSKS' region" evidence="10">
    <location>
        <begin position="638"/>
        <end position="642"/>
    </location>
</feature>
<evidence type="ECO:0000256" key="4">
    <source>
        <dbReference type="ARBA" id="ARBA00022741"/>
    </source>
</evidence>
<keyword evidence="10" id="KW-0479">Metal-binding</keyword>
<evidence type="ECO:0000313" key="14">
    <source>
        <dbReference type="Proteomes" id="UP000319619"/>
    </source>
</evidence>
<evidence type="ECO:0000256" key="6">
    <source>
        <dbReference type="ARBA" id="ARBA00022917"/>
    </source>
</evidence>
<comment type="caution">
    <text evidence="13">The sequence shown here is derived from an EMBL/GenBank/DDBJ whole genome shotgun (WGS) entry which is preliminary data.</text>
</comment>
<dbReference type="GO" id="GO:0000049">
    <property type="term" value="F:tRNA binding"/>
    <property type="evidence" value="ECO:0007669"/>
    <property type="project" value="InterPro"/>
</dbReference>
<dbReference type="AlphaFoldDB" id="A0A532V009"/>
<comment type="domain">
    <text evidence="10">IleRS has two distinct active sites: one for aminoacylation and one for editing. The misactivated valine is translocated from the active site to the editing site, which sterically excludes the correctly activated isoleucine. The single editing site contains two valyl binding pockets, one specific for each substrate (Val-AMP or Val-tRNA(Ile)).</text>
</comment>
<evidence type="ECO:0000259" key="12">
    <source>
        <dbReference type="Pfam" id="PF08264"/>
    </source>
</evidence>
<dbReference type="Pfam" id="PF19302">
    <property type="entry name" value="DUF5915"/>
    <property type="match status" value="1"/>
</dbReference>
<dbReference type="Gene3D" id="1.10.730.10">
    <property type="entry name" value="Isoleucyl-tRNA Synthetase, Domain 1"/>
    <property type="match status" value="1"/>
</dbReference>
<dbReference type="HAMAP" id="MF_02003">
    <property type="entry name" value="Ile_tRNA_synth_type2"/>
    <property type="match status" value="1"/>
</dbReference>
<evidence type="ECO:0000256" key="3">
    <source>
        <dbReference type="ARBA" id="ARBA00022598"/>
    </source>
</evidence>
<dbReference type="SUPFAM" id="SSF52374">
    <property type="entry name" value="Nucleotidylyl transferase"/>
    <property type="match status" value="1"/>
</dbReference>
<dbReference type="GO" id="GO:0006428">
    <property type="term" value="P:isoleucyl-tRNA aminoacylation"/>
    <property type="evidence" value="ECO:0007669"/>
    <property type="project" value="UniProtKB-UniRule"/>
</dbReference>
<dbReference type="EMBL" id="NJBN01000005">
    <property type="protein sequence ID" value="TKJ40469.1"/>
    <property type="molecule type" value="Genomic_DNA"/>
</dbReference>
<comment type="similarity">
    <text evidence="1 10">Belongs to the class-I aminoacyl-tRNA synthetase family. IleS type 2 subfamily.</text>
</comment>
<protein>
    <recommendedName>
        <fullName evidence="10">Isoleucine--tRNA ligase</fullName>
        <ecNumber evidence="10">6.1.1.5</ecNumber>
    </recommendedName>
    <alternativeName>
        <fullName evidence="10">Isoleucyl-tRNA synthetase</fullName>
        <shortName evidence="10">IleRS</shortName>
    </alternativeName>
</protein>
<dbReference type="SUPFAM" id="SSF50677">
    <property type="entry name" value="ValRS/IleRS/LeuRS editing domain"/>
    <property type="match status" value="1"/>
</dbReference>
<comment type="cofactor">
    <cofactor evidence="10">
        <name>Zn(2+)</name>
        <dbReference type="ChEBI" id="CHEBI:29105"/>
    </cofactor>
</comment>
<evidence type="ECO:0000259" key="11">
    <source>
        <dbReference type="Pfam" id="PF00133"/>
    </source>
</evidence>
<dbReference type="Pfam" id="PF08264">
    <property type="entry name" value="Anticodon_1"/>
    <property type="match status" value="1"/>
</dbReference>
<dbReference type="PROSITE" id="PS00178">
    <property type="entry name" value="AA_TRNA_LIGASE_I"/>
    <property type="match status" value="1"/>
</dbReference>
<comment type="function">
    <text evidence="8 10">Catalyzes the attachment of isoleucine to tRNA(Ile). As IleRS can inadvertently accommodate and process structurally similar amino acids such as valine, to avoid such errors it has two additional distinct tRNA(Ile)-dependent editing activities. One activity is designated as 'pretransfer' editing and involves the hydrolysis of activated Val-AMP. The other activity is designated 'posttransfer' editing and involves deacylation of mischarged Val-tRNA(Ile).</text>
</comment>
<evidence type="ECO:0000313" key="13">
    <source>
        <dbReference type="EMBL" id="TKJ40469.1"/>
    </source>
</evidence>
<dbReference type="InterPro" id="IPR001412">
    <property type="entry name" value="aa-tRNA-synth_I_CS"/>
</dbReference>
<dbReference type="GO" id="GO:0004822">
    <property type="term" value="F:isoleucine-tRNA ligase activity"/>
    <property type="evidence" value="ECO:0007669"/>
    <property type="project" value="UniProtKB-UniRule"/>
</dbReference>
<dbReference type="Proteomes" id="UP000319619">
    <property type="component" value="Unassembled WGS sequence"/>
</dbReference>
<reference evidence="13 14" key="1">
    <citation type="submission" date="2017-06" db="EMBL/GenBank/DDBJ databases">
        <title>Novel microbial phyla capable of carbon fixation and sulfur reduction in deep-sea sediments.</title>
        <authorList>
            <person name="Huang J."/>
            <person name="Baker B."/>
            <person name="Wang Y."/>
        </authorList>
    </citation>
    <scope>NUCLEOTIDE SEQUENCE [LARGE SCALE GENOMIC DNA]</scope>
    <source>
        <strain evidence="13">B3_LCP</strain>
    </source>
</reference>
<keyword evidence="6 10" id="KW-0648">Protein biosynthesis</keyword>
<name>A0A532V009_UNCL8</name>
<dbReference type="InterPro" id="IPR013155">
    <property type="entry name" value="M/V/L/I-tRNA-synth_anticd-bd"/>
</dbReference>
<dbReference type="Gene3D" id="3.90.740.10">
    <property type="entry name" value="Valyl/Leucyl/Isoleucyl-tRNA synthetase, editing domain"/>
    <property type="match status" value="1"/>
</dbReference>
<dbReference type="InterPro" id="IPR002301">
    <property type="entry name" value="Ile-tRNA-ligase"/>
</dbReference>
<comment type="subunit">
    <text evidence="10">Monomer.</text>
</comment>
<dbReference type="EC" id="6.1.1.5" evidence="10"/>
<evidence type="ECO:0000256" key="10">
    <source>
        <dbReference type="HAMAP-Rule" id="MF_02003"/>
    </source>
</evidence>
<dbReference type="Gene3D" id="3.40.50.620">
    <property type="entry name" value="HUPs"/>
    <property type="match status" value="2"/>
</dbReference>
<dbReference type="GO" id="GO:0002161">
    <property type="term" value="F:aminoacyl-tRNA deacylase activity"/>
    <property type="evidence" value="ECO:0007669"/>
    <property type="project" value="InterPro"/>
</dbReference>
<organism evidence="13 14">
    <name type="scientific">candidate division LCP-89 bacterium B3_LCP</name>
    <dbReference type="NCBI Taxonomy" id="2012998"/>
    <lineage>
        <taxon>Bacteria</taxon>
        <taxon>Pseudomonadati</taxon>
        <taxon>Bacteria division LCP-89</taxon>
    </lineage>
</organism>
<dbReference type="InterPro" id="IPR014729">
    <property type="entry name" value="Rossmann-like_a/b/a_fold"/>
</dbReference>
<dbReference type="InterPro" id="IPR002300">
    <property type="entry name" value="aa-tRNA-synth_Ia"/>
</dbReference>
<feature type="domain" description="Methionyl/Valyl/Leucyl/Isoleucyl-tRNA synthetase anticodon-binding" evidence="12">
    <location>
        <begin position="722"/>
        <end position="872"/>
    </location>
</feature>
<dbReference type="GO" id="GO:0008270">
    <property type="term" value="F:zinc ion binding"/>
    <property type="evidence" value="ECO:0007669"/>
    <property type="project" value="UniProtKB-UniRule"/>
</dbReference>
<evidence type="ECO:0000256" key="9">
    <source>
        <dbReference type="ARBA" id="ARBA00048359"/>
    </source>
</evidence>
<dbReference type="PANTHER" id="PTHR42780:SF1">
    <property type="entry name" value="ISOLEUCINE--TRNA LIGASE, CYTOPLASMIC"/>
    <property type="match status" value="1"/>
</dbReference>
<keyword evidence="7 10" id="KW-0030">Aminoacyl-tRNA synthetase</keyword>
<feature type="short sequence motif" description="'HIGH' region" evidence="10">
    <location>
        <begin position="48"/>
        <end position="58"/>
    </location>
</feature>
<keyword evidence="4 10" id="KW-0547">Nucleotide-binding</keyword>
<dbReference type="InterPro" id="IPR009080">
    <property type="entry name" value="tRNAsynth_Ia_anticodon-bd"/>
</dbReference>
<proteinExistence type="inferred from homology"/>
<keyword evidence="10" id="KW-0862">Zinc</keyword>
<evidence type="ECO:0000256" key="1">
    <source>
        <dbReference type="ARBA" id="ARBA00007078"/>
    </source>
</evidence>
<dbReference type="InterPro" id="IPR009008">
    <property type="entry name" value="Val/Leu/Ile-tRNA-synth_edit"/>
</dbReference>
<evidence type="ECO:0000256" key="8">
    <source>
        <dbReference type="ARBA" id="ARBA00025217"/>
    </source>
</evidence>
<evidence type="ECO:0000256" key="7">
    <source>
        <dbReference type="ARBA" id="ARBA00023146"/>
    </source>
</evidence>
<evidence type="ECO:0000256" key="2">
    <source>
        <dbReference type="ARBA" id="ARBA00022490"/>
    </source>
</evidence>
<feature type="domain" description="Aminoacyl-tRNA synthetase class Ia" evidence="11">
    <location>
        <begin position="18"/>
        <end position="668"/>
    </location>
</feature>
<dbReference type="PRINTS" id="PR00984">
    <property type="entry name" value="TRNASYNTHILE"/>
</dbReference>
<dbReference type="PANTHER" id="PTHR42780">
    <property type="entry name" value="SOLEUCYL-TRNA SYNTHETASE"/>
    <property type="match status" value="1"/>
</dbReference>
<dbReference type="NCBIfam" id="TIGR00392">
    <property type="entry name" value="ileS"/>
    <property type="match status" value="1"/>
</dbReference>